<keyword evidence="12" id="KW-0862">Zinc</keyword>
<dbReference type="FunFam" id="3.30.40.10:FF:000195">
    <property type="entry name" value="E3 ubiquitin-protein ligase RNF220"/>
    <property type="match status" value="1"/>
</dbReference>
<dbReference type="SUPFAM" id="SSF57850">
    <property type="entry name" value="RING/U-box"/>
    <property type="match status" value="1"/>
</dbReference>
<dbReference type="Pfam" id="PF15926">
    <property type="entry name" value="RNF220"/>
    <property type="match status" value="1"/>
</dbReference>
<evidence type="ECO:0000256" key="20">
    <source>
        <dbReference type="SAM" id="MobiDB-lite"/>
    </source>
</evidence>
<protein>
    <recommendedName>
        <fullName evidence="16">E3 ubiquitin-protein ligase RNF220</fullName>
        <ecNumber evidence="4">2.3.2.27</ecNumber>
    </recommendedName>
    <alternativeName>
        <fullName evidence="18">RING finger protein 220</fullName>
    </alternativeName>
    <alternativeName>
        <fullName evidence="17">RING-type E3 ubiquitin transferase RNF220</fullName>
    </alternativeName>
</protein>
<gene>
    <name evidence="23" type="primary">rnf220a</name>
</gene>
<dbReference type="AlphaFoldDB" id="A0A2I4AWR9"/>
<evidence type="ECO:0000256" key="13">
    <source>
        <dbReference type="ARBA" id="ARBA00022843"/>
    </source>
</evidence>
<dbReference type="OrthoDB" id="6270329at2759"/>
<evidence type="ECO:0000256" key="19">
    <source>
        <dbReference type="PROSITE-ProRule" id="PRU00175"/>
    </source>
</evidence>
<keyword evidence="22" id="KW-1185">Reference proteome</keyword>
<keyword evidence="5" id="KW-0963">Cytoplasm</keyword>
<keyword evidence="9" id="KW-0479">Metal-binding</keyword>
<evidence type="ECO:0000259" key="21">
    <source>
        <dbReference type="PROSITE" id="PS50089"/>
    </source>
</evidence>
<keyword evidence="14" id="KW-0175">Coiled coil</keyword>
<evidence type="ECO:0000256" key="1">
    <source>
        <dbReference type="ARBA" id="ARBA00000900"/>
    </source>
</evidence>
<dbReference type="GO" id="GO:0061630">
    <property type="term" value="F:ubiquitin protein ligase activity"/>
    <property type="evidence" value="ECO:0007669"/>
    <property type="project" value="UniProtKB-EC"/>
</dbReference>
<dbReference type="PANTHER" id="PTHR13459:SF1">
    <property type="entry name" value="E3 UBIQUITIN-PROTEIN LIGASE RNF220 ISOFORM X1"/>
    <property type="match status" value="1"/>
</dbReference>
<reference evidence="23" key="1">
    <citation type="submission" date="2025-08" db="UniProtKB">
        <authorList>
            <consortium name="RefSeq"/>
        </authorList>
    </citation>
    <scope>IDENTIFICATION</scope>
    <source>
        <strain evidence="23">Quisiro</strain>
        <tissue evidence="23">Liver</tissue>
    </source>
</reference>
<proteinExistence type="predicted"/>
<dbReference type="InterPro" id="IPR052443">
    <property type="entry name" value="E3_ubiq-ligase_RNF220-like"/>
</dbReference>
<dbReference type="InterPro" id="IPR013083">
    <property type="entry name" value="Znf_RING/FYVE/PHD"/>
</dbReference>
<evidence type="ECO:0000256" key="7">
    <source>
        <dbReference type="ARBA" id="ARBA00022553"/>
    </source>
</evidence>
<organism evidence="22 23">
    <name type="scientific">Austrofundulus limnaeus</name>
    <name type="common">Annual killifish</name>
    <dbReference type="NCBI Taxonomy" id="52670"/>
    <lineage>
        <taxon>Eukaryota</taxon>
        <taxon>Metazoa</taxon>
        <taxon>Chordata</taxon>
        <taxon>Craniata</taxon>
        <taxon>Vertebrata</taxon>
        <taxon>Euteleostomi</taxon>
        <taxon>Actinopterygii</taxon>
        <taxon>Neopterygii</taxon>
        <taxon>Teleostei</taxon>
        <taxon>Neoteleostei</taxon>
        <taxon>Acanthomorphata</taxon>
        <taxon>Ovalentaria</taxon>
        <taxon>Atherinomorphae</taxon>
        <taxon>Cyprinodontiformes</taxon>
        <taxon>Rivulidae</taxon>
        <taxon>Austrofundulus</taxon>
    </lineage>
</organism>
<dbReference type="PROSITE" id="PS50089">
    <property type="entry name" value="ZF_RING_2"/>
    <property type="match status" value="1"/>
</dbReference>
<dbReference type="RefSeq" id="XP_013859942.1">
    <property type="nucleotide sequence ID" value="XM_014004488.1"/>
</dbReference>
<name>A0A2I4AWR9_AUSLI</name>
<sequence length="633" mass="69120">MDLHRAAFKMESSSYLPNPLASPALMVLASTAEASRDASIPCQQPRPFGVPVSVEKDVHLPFNNGSYTFASMYHRQGAVPPGFPNRDFPPSLLHLHHQFAPPNLDCSPISMLNHSGVGAFRPFASPPEDRDGAPGGYQSAFTPAKRLKGCLDPEASPHLRYSDAEGKEYDFGGAHIPPGGSPSSALKAVEDSGKKIFAVSGLLSDRETSSSPEDRIERSLPRLISFLAVSSKPLQYSKKKMSLYDSQAPVCPICQVLLRPGELQEHMETEIERLASICLSKNPSPKDGAATPGTPKSMLLSVHIKREGESPVVSPLSSEDAHHSDRYQTFLRVRANRQTRLNARIGKMKRRKPEEGGQVCPLCSAPLAGSEEEMSRHVEQCLIQREGALADEDSVDMDGENGRGFEEYEWAGQKRIRATALLEGGFRGTGFATCSIKESAADSDADLDVDGDDTLEYGKAQYTEADIIPCSGAGEDQGEAREREALRGAVLNGGMPSNRITPEFSKWASDEMPSTSNGESSKTDPSTPSSSSSSSCAPRTCKNSEIEKVTEEESTATTMEALKARIRELEKQILRGDRYKCLICMDSYTMPLTSIQCWHVHCEECWLRTLGNKKLCPQCNTITSPGDLRRVYL</sequence>
<dbReference type="PANTHER" id="PTHR13459">
    <property type="entry name" value="E3 UBIQUITIN-PROTEIN LIGASE RNF220 ISOFORM X1"/>
    <property type="match status" value="1"/>
</dbReference>
<dbReference type="InterPro" id="IPR001841">
    <property type="entry name" value="Znf_RING"/>
</dbReference>
<feature type="compositionally biased region" description="Low complexity" evidence="20">
    <location>
        <begin position="523"/>
        <end position="535"/>
    </location>
</feature>
<feature type="region of interest" description="Disordered" evidence="20">
    <location>
        <begin position="508"/>
        <end position="539"/>
    </location>
</feature>
<keyword evidence="10 19" id="KW-0863">Zinc-finger</keyword>
<dbReference type="GO" id="GO:0005737">
    <property type="term" value="C:cytoplasm"/>
    <property type="evidence" value="ECO:0007669"/>
    <property type="project" value="UniProtKB-SubCell"/>
</dbReference>
<evidence type="ECO:0000256" key="15">
    <source>
        <dbReference type="ARBA" id="ARBA00063526"/>
    </source>
</evidence>
<evidence type="ECO:0000256" key="11">
    <source>
        <dbReference type="ARBA" id="ARBA00022786"/>
    </source>
</evidence>
<evidence type="ECO:0000256" key="3">
    <source>
        <dbReference type="ARBA" id="ARBA00004906"/>
    </source>
</evidence>
<dbReference type="InterPro" id="IPR031824">
    <property type="entry name" value="RNF220_mid"/>
</dbReference>
<keyword evidence="7" id="KW-0597">Phosphoprotein</keyword>
<comment type="pathway">
    <text evidence="3">Protein modification; protein ubiquitination.</text>
</comment>
<dbReference type="GO" id="GO:0006513">
    <property type="term" value="P:protein monoubiquitination"/>
    <property type="evidence" value="ECO:0007669"/>
    <property type="project" value="UniProtKB-ARBA"/>
</dbReference>
<dbReference type="GO" id="GO:0008270">
    <property type="term" value="F:zinc ion binding"/>
    <property type="evidence" value="ECO:0007669"/>
    <property type="project" value="UniProtKB-KW"/>
</dbReference>
<dbReference type="Proteomes" id="UP000192220">
    <property type="component" value="Unplaced"/>
</dbReference>
<keyword evidence="13" id="KW-0832">Ubl conjugation</keyword>
<accession>A0A2I4AWR9</accession>
<keyword evidence="6" id="KW-1017">Isopeptide bond</keyword>
<feature type="domain" description="RING-type" evidence="21">
    <location>
        <begin position="581"/>
        <end position="620"/>
    </location>
</feature>
<evidence type="ECO:0000313" key="23">
    <source>
        <dbReference type="RefSeq" id="XP_013859942.1"/>
    </source>
</evidence>
<evidence type="ECO:0000256" key="10">
    <source>
        <dbReference type="ARBA" id="ARBA00022771"/>
    </source>
</evidence>
<evidence type="ECO:0000256" key="18">
    <source>
        <dbReference type="ARBA" id="ARBA00083046"/>
    </source>
</evidence>
<comment type="subunit">
    <text evidence="15">Interacts with SIN3B. Interacts with CTNNB1 (via Armadillo repeats 2-8). Interacts with USP7 (via MATH domain).</text>
</comment>
<keyword evidence="11" id="KW-0833">Ubl conjugation pathway</keyword>
<evidence type="ECO:0000256" key="2">
    <source>
        <dbReference type="ARBA" id="ARBA00004496"/>
    </source>
</evidence>
<evidence type="ECO:0000256" key="9">
    <source>
        <dbReference type="ARBA" id="ARBA00022723"/>
    </source>
</evidence>
<keyword evidence="8" id="KW-0808">Transferase</keyword>
<dbReference type="Pfam" id="PF13923">
    <property type="entry name" value="zf-C3HC4_2"/>
    <property type="match status" value="1"/>
</dbReference>
<comment type="catalytic activity">
    <reaction evidence="1">
        <text>S-ubiquitinyl-[E2 ubiquitin-conjugating enzyme]-L-cysteine + [acceptor protein]-L-lysine = [E2 ubiquitin-conjugating enzyme]-L-cysteine + N(6)-ubiquitinyl-[acceptor protein]-L-lysine.</text>
        <dbReference type="EC" id="2.3.2.27"/>
    </reaction>
</comment>
<evidence type="ECO:0000256" key="14">
    <source>
        <dbReference type="ARBA" id="ARBA00023054"/>
    </source>
</evidence>
<evidence type="ECO:0000256" key="4">
    <source>
        <dbReference type="ARBA" id="ARBA00012483"/>
    </source>
</evidence>
<evidence type="ECO:0000256" key="8">
    <source>
        <dbReference type="ARBA" id="ARBA00022679"/>
    </source>
</evidence>
<evidence type="ECO:0000256" key="12">
    <source>
        <dbReference type="ARBA" id="ARBA00022833"/>
    </source>
</evidence>
<dbReference type="InterPro" id="IPR040178">
    <property type="entry name" value="RNF220_RING"/>
</dbReference>
<dbReference type="EC" id="2.3.2.27" evidence="4"/>
<dbReference type="CDD" id="cd16563">
    <property type="entry name" value="RING-HC_RNF220"/>
    <property type="match status" value="1"/>
</dbReference>
<dbReference type="GeneID" id="106514938"/>
<evidence type="ECO:0000256" key="5">
    <source>
        <dbReference type="ARBA" id="ARBA00022490"/>
    </source>
</evidence>
<evidence type="ECO:0000256" key="16">
    <source>
        <dbReference type="ARBA" id="ARBA00067773"/>
    </source>
</evidence>
<evidence type="ECO:0000256" key="6">
    <source>
        <dbReference type="ARBA" id="ARBA00022499"/>
    </source>
</evidence>
<evidence type="ECO:0000256" key="17">
    <source>
        <dbReference type="ARBA" id="ARBA00079756"/>
    </source>
</evidence>
<dbReference type="CTD" id="561654"/>
<evidence type="ECO:0000313" key="22">
    <source>
        <dbReference type="Proteomes" id="UP000192220"/>
    </source>
</evidence>
<dbReference type="Gene3D" id="3.30.40.10">
    <property type="entry name" value="Zinc/RING finger domain, C3HC4 (zinc finger)"/>
    <property type="match status" value="1"/>
</dbReference>
<comment type="subcellular location">
    <subcellularLocation>
        <location evidence="2">Cytoplasm</location>
    </subcellularLocation>
</comment>